<dbReference type="SUPFAM" id="SSF57652">
    <property type="entry name" value="HIPIP (high potential iron protein)"/>
    <property type="match status" value="1"/>
</dbReference>
<dbReference type="GO" id="GO:0009055">
    <property type="term" value="F:electron transfer activity"/>
    <property type="evidence" value="ECO:0007669"/>
    <property type="project" value="InterPro"/>
</dbReference>
<gene>
    <name evidence="1" type="ORF">LCGC14_0145130</name>
</gene>
<protein>
    <submittedName>
        <fullName evidence="1">Uncharacterized protein</fullName>
    </submittedName>
</protein>
<evidence type="ECO:0000313" key="1">
    <source>
        <dbReference type="EMBL" id="KKN98421.1"/>
    </source>
</evidence>
<accession>A0A0F9XH79</accession>
<sequence>MRLDGPSKKLAETLQKEAQDNQKVSQTTAGYNDSGEINKCSTCKTFKAPNSCTVVSGIISPEGTSDLYSPKTE</sequence>
<comment type="caution">
    <text evidence="1">The sequence shown here is derived from an EMBL/GenBank/DDBJ whole genome shotgun (WGS) entry which is preliminary data.</text>
</comment>
<dbReference type="Gene3D" id="4.10.490.10">
    <property type="entry name" value="High potential iron-sulphur protein"/>
    <property type="match status" value="1"/>
</dbReference>
<dbReference type="AlphaFoldDB" id="A0A0F9XH79"/>
<name>A0A0F9XH79_9ZZZZ</name>
<proteinExistence type="predicted"/>
<dbReference type="GO" id="GO:0019646">
    <property type="term" value="P:aerobic electron transport chain"/>
    <property type="evidence" value="ECO:0007669"/>
    <property type="project" value="InterPro"/>
</dbReference>
<organism evidence="1">
    <name type="scientific">marine sediment metagenome</name>
    <dbReference type="NCBI Taxonomy" id="412755"/>
    <lineage>
        <taxon>unclassified sequences</taxon>
        <taxon>metagenomes</taxon>
        <taxon>ecological metagenomes</taxon>
    </lineage>
</organism>
<reference evidence="1" key="1">
    <citation type="journal article" date="2015" name="Nature">
        <title>Complex archaea that bridge the gap between prokaryotes and eukaryotes.</title>
        <authorList>
            <person name="Spang A."/>
            <person name="Saw J.H."/>
            <person name="Jorgensen S.L."/>
            <person name="Zaremba-Niedzwiedzka K."/>
            <person name="Martijn J."/>
            <person name="Lind A.E."/>
            <person name="van Eijk R."/>
            <person name="Schleper C."/>
            <person name="Guy L."/>
            <person name="Ettema T.J."/>
        </authorList>
    </citation>
    <scope>NUCLEOTIDE SEQUENCE</scope>
</reference>
<dbReference type="InterPro" id="IPR036369">
    <property type="entry name" value="HIPIP_sf"/>
</dbReference>
<dbReference type="EMBL" id="LAZR01000051">
    <property type="protein sequence ID" value="KKN98421.1"/>
    <property type="molecule type" value="Genomic_DNA"/>
</dbReference>